<proteinExistence type="predicted"/>
<sequence length="54" mass="6050">MRRFAVDGCINAIADRGQFRVISPKEKLIAQAKSSREPAGEYRSLEIMEIIVAN</sequence>
<name>A0A916XLC4_9BURK</name>
<dbReference type="Proteomes" id="UP000637423">
    <property type="component" value="Unassembled WGS sequence"/>
</dbReference>
<protein>
    <submittedName>
        <fullName evidence="1">Uncharacterized protein</fullName>
    </submittedName>
</protein>
<evidence type="ECO:0000313" key="1">
    <source>
        <dbReference type="EMBL" id="GGC83828.1"/>
    </source>
</evidence>
<organism evidence="1 2">
    <name type="scientific">Undibacterium terreum</name>
    <dbReference type="NCBI Taxonomy" id="1224302"/>
    <lineage>
        <taxon>Bacteria</taxon>
        <taxon>Pseudomonadati</taxon>
        <taxon>Pseudomonadota</taxon>
        <taxon>Betaproteobacteria</taxon>
        <taxon>Burkholderiales</taxon>
        <taxon>Oxalobacteraceae</taxon>
        <taxon>Undibacterium</taxon>
    </lineage>
</organism>
<keyword evidence="2" id="KW-1185">Reference proteome</keyword>
<dbReference type="EMBL" id="BMED01000003">
    <property type="protein sequence ID" value="GGC83828.1"/>
    <property type="molecule type" value="Genomic_DNA"/>
</dbReference>
<reference evidence="1" key="1">
    <citation type="journal article" date="2014" name="Int. J. Syst. Evol. Microbiol.">
        <title>Complete genome sequence of Corynebacterium casei LMG S-19264T (=DSM 44701T), isolated from a smear-ripened cheese.</title>
        <authorList>
            <consortium name="US DOE Joint Genome Institute (JGI-PGF)"/>
            <person name="Walter F."/>
            <person name="Albersmeier A."/>
            <person name="Kalinowski J."/>
            <person name="Ruckert C."/>
        </authorList>
    </citation>
    <scope>NUCLEOTIDE SEQUENCE</scope>
    <source>
        <strain evidence="1">CGMCC 1.10998</strain>
    </source>
</reference>
<gene>
    <name evidence="1" type="ORF">GCM10011396_34010</name>
</gene>
<comment type="caution">
    <text evidence="1">The sequence shown here is derived from an EMBL/GenBank/DDBJ whole genome shotgun (WGS) entry which is preliminary data.</text>
</comment>
<accession>A0A916XLC4</accession>
<reference evidence="1" key="2">
    <citation type="submission" date="2020-09" db="EMBL/GenBank/DDBJ databases">
        <authorList>
            <person name="Sun Q."/>
            <person name="Zhou Y."/>
        </authorList>
    </citation>
    <scope>NUCLEOTIDE SEQUENCE</scope>
    <source>
        <strain evidence="1">CGMCC 1.10998</strain>
    </source>
</reference>
<dbReference type="AlphaFoldDB" id="A0A916XLC4"/>
<evidence type="ECO:0000313" key="2">
    <source>
        <dbReference type="Proteomes" id="UP000637423"/>
    </source>
</evidence>